<dbReference type="GO" id="GO:0043295">
    <property type="term" value="F:glutathione binding"/>
    <property type="evidence" value="ECO:0007669"/>
    <property type="project" value="TreeGrafter"/>
</dbReference>
<dbReference type="InterPro" id="IPR036249">
    <property type="entry name" value="Thioredoxin-like_sf"/>
</dbReference>
<evidence type="ECO:0000256" key="2">
    <source>
        <dbReference type="ARBA" id="ARBA00022679"/>
    </source>
</evidence>
<evidence type="ECO:0000313" key="6">
    <source>
        <dbReference type="EMBL" id="CAE6533889.1"/>
    </source>
</evidence>
<dbReference type="GO" id="GO:0005737">
    <property type="term" value="C:cytoplasm"/>
    <property type="evidence" value="ECO:0007669"/>
    <property type="project" value="TreeGrafter"/>
</dbReference>
<protein>
    <recommendedName>
        <fullName evidence="1">glutathione transferase</fullName>
        <ecNumber evidence="1">2.5.1.18</ecNumber>
    </recommendedName>
</protein>
<dbReference type="InterPro" id="IPR004045">
    <property type="entry name" value="Glutathione_S-Trfase_N"/>
</dbReference>
<dbReference type="EMBL" id="CAJMXA010004079">
    <property type="protein sequence ID" value="CAE6533889.1"/>
    <property type="molecule type" value="Genomic_DNA"/>
</dbReference>
<evidence type="ECO:0000259" key="5">
    <source>
        <dbReference type="PROSITE" id="PS50405"/>
    </source>
</evidence>
<sequence length="181" mass="20495">VDLFKGEQKKPEYIANMQPFGTVPVLIDEDGTRIYESRAIARYLAAKYGKGSALLPSPSDPKAYGLFEQAASIEYSSFDPAASGVYYEYLHARLQGREPETALIEKNRQTLITKFEAYERILAKQKYLGGDLFTLADLFHVPYGKTTEQYIPGIFDSQPNVKRWWAEIAARESWKAVADLK</sequence>
<evidence type="ECO:0000313" key="7">
    <source>
        <dbReference type="Proteomes" id="UP000663853"/>
    </source>
</evidence>
<dbReference type="SUPFAM" id="SSF47616">
    <property type="entry name" value="GST C-terminal domain-like"/>
    <property type="match status" value="1"/>
</dbReference>
<dbReference type="InterPro" id="IPR036282">
    <property type="entry name" value="Glutathione-S-Trfase_C_sf"/>
</dbReference>
<dbReference type="SUPFAM" id="SSF52833">
    <property type="entry name" value="Thioredoxin-like"/>
    <property type="match status" value="1"/>
</dbReference>
<keyword evidence="2" id="KW-0808">Transferase</keyword>
<comment type="caution">
    <text evidence="6">The sequence shown here is derived from an EMBL/GenBank/DDBJ whole genome shotgun (WGS) entry which is preliminary data.</text>
</comment>
<dbReference type="Gene3D" id="3.40.30.10">
    <property type="entry name" value="Glutaredoxin"/>
    <property type="match status" value="1"/>
</dbReference>
<evidence type="ECO:0000259" key="4">
    <source>
        <dbReference type="PROSITE" id="PS50404"/>
    </source>
</evidence>
<feature type="non-terminal residue" evidence="6">
    <location>
        <position position="1"/>
    </location>
</feature>
<dbReference type="Proteomes" id="UP000663853">
    <property type="component" value="Unassembled WGS sequence"/>
</dbReference>
<name>A0A8H3HRX1_9AGAM</name>
<feature type="domain" description="GST N-terminal" evidence="4">
    <location>
        <begin position="1"/>
        <end position="52"/>
    </location>
</feature>
<dbReference type="InterPro" id="IPR040079">
    <property type="entry name" value="Glutathione_S-Trfase"/>
</dbReference>
<accession>A0A8H3HRX1</accession>
<dbReference type="SFLD" id="SFLDG00358">
    <property type="entry name" value="Main_(cytGST)"/>
    <property type="match status" value="1"/>
</dbReference>
<evidence type="ECO:0000256" key="1">
    <source>
        <dbReference type="ARBA" id="ARBA00012452"/>
    </source>
</evidence>
<dbReference type="GO" id="GO:0004364">
    <property type="term" value="F:glutathione transferase activity"/>
    <property type="evidence" value="ECO:0007669"/>
    <property type="project" value="UniProtKB-EC"/>
</dbReference>
<dbReference type="InterPro" id="IPR010987">
    <property type="entry name" value="Glutathione-S-Trfase_C-like"/>
</dbReference>
<dbReference type="GO" id="GO:0006749">
    <property type="term" value="P:glutathione metabolic process"/>
    <property type="evidence" value="ECO:0007669"/>
    <property type="project" value="TreeGrafter"/>
</dbReference>
<dbReference type="PROSITE" id="PS50405">
    <property type="entry name" value="GST_CTER"/>
    <property type="match status" value="1"/>
</dbReference>
<dbReference type="PANTHER" id="PTHR43900">
    <property type="entry name" value="GLUTATHIONE S-TRANSFERASE RHO"/>
    <property type="match status" value="1"/>
</dbReference>
<dbReference type="InterPro" id="IPR004046">
    <property type="entry name" value="GST_C"/>
</dbReference>
<dbReference type="SFLD" id="SFLDS00019">
    <property type="entry name" value="Glutathione_Transferase_(cytos"/>
    <property type="match status" value="1"/>
</dbReference>
<dbReference type="PANTHER" id="PTHR43900:SF3">
    <property type="entry name" value="GLUTATHIONE S-TRANSFERASE RHO"/>
    <property type="match status" value="1"/>
</dbReference>
<feature type="domain" description="GST C-terminal" evidence="5">
    <location>
        <begin position="60"/>
        <end position="181"/>
    </location>
</feature>
<reference evidence="6" key="1">
    <citation type="submission" date="2021-01" db="EMBL/GenBank/DDBJ databases">
        <authorList>
            <person name="Kaushik A."/>
        </authorList>
    </citation>
    <scope>NUCLEOTIDE SEQUENCE</scope>
    <source>
        <strain evidence="6">AG6-10EEA</strain>
    </source>
</reference>
<dbReference type="PROSITE" id="PS50404">
    <property type="entry name" value="GST_NTER"/>
    <property type="match status" value="1"/>
</dbReference>
<comment type="catalytic activity">
    <reaction evidence="3">
        <text>RX + glutathione = an S-substituted glutathione + a halide anion + H(+)</text>
        <dbReference type="Rhea" id="RHEA:16437"/>
        <dbReference type="ChEBI" id="CHEBI:15378"/>
        <dbReference type="ChEBI" id="CHEBI:16042"/>
        <dbReference type="ChEBI" id="CHEBI:17792"/>
        <dbReference type="ChEBI" id="CHEBI:57925"/>
        <dbReference type="ChEBI" id="CHEBI:90779"/>
        <dbReference type="EC" id="2.5.1.18"/>
    </reaction>
</comment>
<proteinExistence type="predicted"/>
<gene>
    <name evidence="6" type="ORF">RDB_LOCUS173894</name>
</gene>
<dbReference type="Pfam" id="PF00043">
    <property type="entry name" value="GST_C"/>
    <property type="match status" value="1"/>
</dbReference>
<evidence type="ECO:0000256" key="3">
    <source>
        <dbReference type="ARBA" id="ARBA00047960"/>
    </source>
</evidence>
<dbReference type="AlphaFoldDB" id="A0A8H3HRX1"/>
<dbReference type="EC" id="2.5.1.18" evidence="1"/>
<organism evidence="6 7">
    <name type="scientific">Rhizoctonia solani</name>
    <dbReference type="NCBI Taxonomy" id="456999"/>
    <lineage>
        <taxon>Eukaryota</taxon>
        <taxon>Fungi</taxon>
        <taxon>Dikarya</taxon>
        <taxon>Basidiomycota</taxon>
        <taxon>Agaricomycotina</taxon>
        <taxon>Agaricomycetes</taxon>
        <taxon>Cantharellales</taxon>
        <taxon>Ceratobasidiaceae</taxon>
        <taxon>Rhizoctonia</taxon>
    </lineage>
</organism>
<dbReference type="Gene3D" id="1.20.1050.10">
    <property type="match status" value="1"/>
</dbReference>
<dbReference type="Pfam" id="PF13409">
    <property type="entry name" value="GST_N_2"/>
    <property type="match status" value="1"/>
</dbReference>